<dbReference type="Proteomes" id="UP000181909">
    <property type="component" value="Unassembled WGS sequence"/>
</dbReference>
<evidence type="ECO:0000313" key="2">
    <source>
        <dbReference type="Proteomes" id="UP000181909"/>
    </source>
</evidence>
<sequence length="134" mass="14866">MDDLMQFLRDRIDEDESVARAAGGANADGLRWLDHGSGSGLVSDDAGMVVTYDAGVSDQHAAHIAHQDPARALREVEAKRGLLKRYEEPETSAVLPDSSNKLTAGVERTVLLEVFRHLTLPYADHPDYREEWRP</sequence>
<dbReference type="EMBL" id="FPJO01000018">
    <property type="protein sequence ID" value="SFY32813.1"/>
    <property type="molecule type" value="Genomic_DNA"/>
</dbReference>
<dbReference type="RefSeq" id="WP_072487675.1">
    <property type="nucleotide sequence ID" value="NZ_FPJO01000018.1"/>
</dbReference>
<name>A0A1K2EDC3_STRAR</name>
<dbReference type="OrthoDB" id="4290974at2"/>
<accession>A0A1K2EDC3</accession>
<dbReference type="Pfam" id="PF19730">
    <property type="entry name" value="DUF6221"/>
    <property type="match status" value="1"/>
</dbReference>
<dbReference type="InterPro" id="IPR046193">
    <property type="entry name" value="DUF6221"/>
</dbReference>
<dbReference type="AlphaFoldDB" id="A0A1K2EDC3"/>
<protein>
    <submittedName>
        <fullName evidence="1">Uncharacterized protein</fullName>
    </submittedName>
</protein>
<organism evidence="1 2">
    <name type="scientific">Streptomyces atratus</name>
    <dbReference type="NCBI Taxonomy" id="1893"/>
    <lineage>
        <taxon>Bacteria</taxon>
        <taxon>Bacillati</taxon>
        <taxon>Actinomycetota</taxon>
        <taxon>Actinomycetes</taxon>
        <taxon>Kitasatosporales</taxon>
        <taxon>Streptomycetaceae</taxon>
        <taxon>Streptomyces</taxon>
    </lineage>
</organism>
<dbReference type="STRING" id="1893.SAMN02787144_101861"/>
<proteinExistence type="predicted"/>
<reference evidence="1 2" key="1">
    <citation type="submission" date="2016-11" db="EMBL/GenBank/DDBJ databases">
        <authorList>
            <person name="Jaros S."/>
            <person name="Januszkiewicz K."/>
            <person name="Wedrychowicz H."/>
        </authorList>
    </citation>
    <scope>NUCLEOTIDE SEQUENCE [LARGE SCALE GENOMIC DNA]</scope>
    <source>
        <strain evidence="1 2">OK807</strain>
    </source>
</reference>
<gene>
    <name evidence="1" type="ORF">SAMN02787144_101861</name>
</gene>
<evidence type="ECO:0000313" key="1">
    <source>
        <dbReference type="EMBL" id="SFY32813.1"/>
    </source>
</evidence>